<feature type="compositionally biased region" description="Low complexity" evidence="2">
    <location>
        <begin position="281"/>
        <end position="291"/>
    </location>
</feature>
<reference evidence="3 4" key="1">
    <citation type="journal article" date="2017" name="Nat. Ecol. Evol.">
        <title>Scallop genome provides insights into evolution of bilaterian karyotype and development.</title>
        <authorList>
            <person name="Wang S."/>
            <person name="Zhang J."/>
            <person name="Jiao W."/>
            <person name="Li J."/>
            <person name="Xun X."/>
            <person name="Sun Y."/>
            <person name="Guo X."/>
            <person name="Huan P."/>
            <person name="Dong B."/>
            <person name="Zhang L."/>
            <person name="Hu X."/>
            <person name="Sun X."/>
            <person name="Wang J."/>
            <person name="Zhao C."/>
            <person name="Wang Y."/>
            <person name="Wang D."/>
            <person name="Huang X."/>
            <person name="Wang R."/>
            <person name="Lv J."/>
            <person name="Li Y."/>
            <person name="Zhang Z."/>
            <person name="Liu B."/>
            <person name="Lu W."/>
            <person name="Hui Y."/>
            <person name="Liang J."/>
            <person name="Zhou Z."/>
            <person name="Hou R."/>
            <person name="Li X."/>
            <person name="Liu Y."/>
            <person name="Li H."/>
            <person name="Ning X."/>
            <person name="Lin Y."/>
            <person name="Zhao L."/>
            <person name="Xing Q."/>
            <person name="Dou J."/>
            <person name="Li Y."/>
            <person name="Mao J."/>
            <person name="Guo H."/>
            <person name="Dou H."/>
            <person name="Li T."/>
            <person name="Mu C."/>
            <person name="Jiang W."/>
            <person name="Fu Q."/>
            <person name="Fu X."/>
            <person name="Miao Y."/>
            <person name="Liu J."/>
            <person name="Yu Q."/>
            <person name="Li R."/>
            <person name="Liao H."/>
            <person name="Li X."/>
            <person name="Kong Y."/>
            <person name="Jiang Z."/>
            <person name="Chourrout D."/>
            <person name="Li R."/>
            <person name="Bao Z."/>
        </authorList>
    </citation>
    <scope>NUCLEOTIDE SEQUENCE [LARGE SCALE GENOMIC DNA]</scope>
    <source>
        <strain evidence="3 4">PY_sf001</strain>
    </source>
</reference>
<feature type="region of interest" description="Disordered" evidence="2">
    <location>
        <begin position="452"/>
        <end position="471"/>
    </location>
</feature>
<keyword evidence="4" id="KW-1185">Reference proteome</keyword>
<dbReference type="PANTHER" id="PTHR22089:SF2">
    <property type="entry name" value="MIRROR-IMAGE POLYDACTYLY GENE 1 PROTEIN"/>
    <property type="match status" value="1"/>
</dbReference>
<feature type="region of interest" description="Disordered" evidence="2">
    <location>
        <begin position="250"/>
        <end position="329"/>
    </location>
</feature>
<proteinExistence type="predicted"/>
<evidence type="ECO:0000256" key="2">
    <source>
        <dbReference type="SAM" id="MobiDB-lite"/>
    </source>
</evidence>
<dbReference type="PANTHER" id="PTHR22089">
    <property type="entry name" value="MIRROR-IMAGE POLYDACTYLY GENE 1 PROTEIN"/>
    <property type="match status" value="1"/>
</dbReference>
<evidence type="ECO:0000256" key="1">
    <source>
        <dbReference type="SAM" id="Coils"/>
    </source>
</evidence>
<feature type="coiled-coil region" evidence="1">
    <location>
        <begin position="37"/>
        <end position="78"/>
    </location>
</feature>
<dbReference type="OrthoDB" id="6426880at2759"/>
<feature type="coiled-coil region" evidence="1">
    <location>
        <begin position="517"/>
        <end position="574"/>
    </location>
</feature>
<gene>
    <name evidence="3" type="ORF">KP79_PYT09686</name>
</gene>
<sequence length="684" mass="76808">MADVELASPPIISYHRRIDRTPEKDNDKTCETTKIMKSELRRTLENVHTKMTRLQDDVDDREKEIEVERKRREAAEERLHAYLVDMYNDEGEVNDELRHRLPRSNKTDPLKSKSQVEEQIEEVKENQVEAETTDGVLAASGQNMAAARNSTIEDLERQIIQDDKPPLSGYDNGPALGGDKDKSHHGNQSTPGQSVPPRPYLPYMGMPTASMYMQPVAPYMSSYMGASFQPGNFLSPPRYFNPGMRPPAPFIPQRYSPSAAGSANTSGEHIDNPLMVGDLQSSSPGTGESGDPPGPSGDGQSKDTANSYPFRTSPFHNHTSPPFNPYMSDPNYARFTSGLNIAGHLSSPTRPEDQAKQVALLMAELDHEKACNKKLVDRLADAEIELETSKISLKVSSADHHCDTEAGKAAALVQEVHTAQKKRDELSQKRIKVANQERDEALLRLRQAEVRLDDQGYGTPERSDSDDLDEDDQGMEQLLARLGGPESGDGAEQECSTLLQRLEMRKRRQQEITAEEMQVILEQRDTALAKARRYEEELLRQQRQGADHNLKAKLAAVTQERDMALSQIKQLKDEIMTIRIYYSLHKSLSQDSHDQLNTYQSGSSKLGIDTSGEGDQVRKESNTSVAQLRAAEHENIQLEADLQKLEHSHQDSKDKIVKLERLVDILRRKLKGLELERDEEANEQ</sequence>
<feature type="coiled-coil region" evidence="1">
    <location>
        <begin position="409"/>
        <end position="451"/>
    </location>
</feature>
<name>A0A210QCI1_MIZYE</name>
<accession>A0A210QCI1</accession>
<feature type="region of interest" description="Disordered" evidence="2">
    <location>
        <begin position="99"/>
        <end position="118"/>
    </location>
</feature>
<comment type="caution">
    <text evidence="3">The sequence shown here is derived from an EMBL/GenBank/DDBJ whole genome shotgun (WGS) entry which is preliminary data.</text>
</comment>
<feature type="compositionally biased region" description="Polar residues" evidence="2">
    <location>
        <begin position="594"/>
        <end position="604"/>
    </location>
</feature>
<dbReference type="EMBL" id="NEDP02004184">
    <property type="protein sequence ID" value="OWF46421.1"/>
    <property type="molecule type" value="Genomic_DNA"/>
</dbReference>
<dbReference type="InterPro" id="IPR026175">
    <property type="entry name" value="MIPOL1"/>
</dbReference>
<dbReference type="Proteomes" id="UP000242188">
    <property type="component" value="Unassembled WGS sequence"/>
</dbReference>
<evidence type="ECO:0000313" key="3">
    <source>
        <dbReference type="EMBL" id="OWF46421.1"/>
    </source>
</evidence>
<dbReference type="AlphaFoldDB" id="A0A210QCI1"/>
<evidence type="ECO:0000313" key="4">
    <source>
        <dbReference type="Proteomes" id="UP000242188"/>
    </source>
</evidence>
<protein>
    <submittedName>
        <fullName evidence="3">Mirror-image polydactyly gene 1 protein</fullName>
    </submittedName>
</protein>
<dbReference type="STRING" id="6573.A0A210QCI1"/>
<feature type="coiled-coil region" evidence="1">
    <location>
        <begin position="628"/>
        <end position="683"/>
    </location>
</feature>
<feature type="region of interest" description="Disordered" evidence="2">
    <location>
        <begin position="594"/>
        <end position="625"/>
    </location>
</feature>
<keyword evidence="1" id="KW-0175">Coiled coil</keyword>
<feature type="region of interest" description="Disordered" evidence="2">
    <location>
        <begin position="160"/>
        <end position="201"/>
    </location>
</feature>
<organism evidence="3 4">
    <name type="scientific">Mizuhopecten yessoensis</name>
    <name type="common">Japanese scallop</name>
    <name type="synonym">Patinopecten yessoensis</name>
    <dbReference type="NCBI Taxonomy" id="6573"/>
    <lineage>
        <taxon>Eukaryota</taxon>
        <taxon>Metazoa</taxon>
        <taxon>Spiralia</taxon>
        <taxon>Lophotrochozoa</taxon>
        <taxon>Mollusca</taxon>
        <taxon>Bivalvia</taxon>
        <taxon>Autobranchia</taxon>
        <taxon>Pteriomorphia</taxon>
        <taxon>Pectinida</taxon>
        <taxon>Pectinoidea</taxon>
        <taxon>Pectinidae</taxon>
        <taxon>Mizuhopecten</taxon>
    </lineage>
</organism>
<feature type="compositionally biased region" description="Polar residues" evidence="2">
    <location>
        <begin position="302"/>
        <end position="321"/>
    </location>
</feature>
<feature type="compositionally biased region" description="Polar residues" evidence="2">
    <location>
        <begin position="255"/>
        <end position="267"/>
    </location>
</feature>